<keyword evidence="1" id="KW-1133">Transmembrane helix</keyword>
<sequence length="211" mass="22606">MIVRMVSLLFGLCLFGLGIVLTVKSNMGTGPWDAFHLGLINYLPLTLGQVSQLTGVIVIALSALMGIHPGWGTIANMYFIGVFIDLFMASPWISAPLFWPGQLAMLLGGVLVIGWGSYFYLTAALGAGPRDSFMVGAIHKTGWPVWKVRTILETSVAAAGYLLGGPIGIGTLIVALTLGPSIQLAFTVMGKRVQDIRHDSLMSKRQSSERV</sequence>
<feature type="transmembrane region" description="Helical" evidence="1">
    <location>
        <begin position="77"/>
        <end position="99"/>
    </location>
</feature>
<keyword evidence="1" id="KW-0812">Transmembrane</keyword>
<evidence type="ECO:0000313" key="2">
    <source>
        <dbReference type="EMBL" id="MDT8903183.1"/>
    </source>
</evidence>
<feature type="transmembrane region" description="Helical" evidence="1">
    <location>
        <begin position="105"/>
        <end position="125"/>
    </location>
</feature>
<accession>A0ABU3P3U9</accession>
<reference evidence="2 3" key="1">
    <citation type="submission" date="2023-07" db="EMBL/GenBank/DDBJ databases">
        <title>The novel representative of Negativicutes class, Anaeroselena agilis gen. nov. sp. nov.</title>
        <authorList>
            <person name="Prokofeva M.I."/>
            <person name="Elcheninov A.G."/>
            <person name="Klyukina A."/>
            <person name="Kublanov I.V."/>
            <person name="Frolov E.N."/>
            <person name="Podosokorskaya O.A."/>
        </authorList>
    </citation>
    <scope>NUCLEOTIDE SEQUENCE [LARGE SCALE GENOMIC DNA]</scope>
    <source>
        <strain evidence="2 3">4137-cl</strain>
    </source>
</reference>
<keyword evidence="1" id="KW-0472">Membrane</keyword>
<evidence type="ECO:0000256" key="1">
    <source>
        <dbReference type="SAM" id="Phobius"/>
    </source>
</evidence>
<dbReference type="RefSeq" id="WP_413781642.1">
    <property type="nucleotide sequence ID" value="NZ_JAUOZS010000001.1"/>
</dbReference>
<dbReference type="PANTHER" id="PTHR40078:SF1">
    <property type="entry name" value="INTEGRAL MEMBRANE PROTEIN"/>
    <property type="match status" value="1"/>
</dbReference>
<dbReference type="Pfam" id="PF19700">
    <property type="entry name" value="DUF6198"/>
    <property type="match status" value="1"/>
</dbReference>
<protein>
    <submittedName>
        <fullName evidence="2">Membrane protein</fullName>
    </submittedName>
</protein>
<keyword evidence="3" id="KW-1185">Reference proteome</keyword>
<comment type="caution">
    <text evidence="2">The sequence shown here is derived from an EMBL/GenBank/DDBJ whole genome shotgun (WGS) entry which is preliminary data.</text>
</comment>
<gene>
    <name evidence="2" type="ORF">Q4T40_18260</name>
</gene>
<proteinExistence type="predicted"/>
<feature type="transmembrane region" description="Helical" evidence="1">
    <location>
        <begin position="46"/>
        <end position="65"/>
    </location>
</feature>
<dbReference type="PANTHER" id="PTHR40078">
    <property type="entry name" value="INTEGRAL MEMBRANE PROTEIN-RELATED"/>
    <property type="match status" value="1"/>
</dbReference>
<dbReference type="Proteomes" id="UP001254848">
    <property type="component" value="Unassembled WGS sequence"/>
</dbReference>
<name>A0ABU3P3U9_9FIRM</name>
<dbReference type="InterPro" id="IPR038750">
    <property type="entry name" value="YczE/YyaS-like"/>
</dbReference>
<evidence type="ECO:0000313" key="3">
    <source>
        <dbReference type="Proteomes" id="UP001254848"/>
    </source>
</evidence>
<organism evidence="2 3">
    <name type="scientific">Anaeroselena agilis</name>
    <dbReference type="NCBI Taxonomy" id="3063788"/>
    <lineage>
        <taxon>Bacteria</taxon>
        <taxon>Bacillati</taxon>
        <taxon>Bacillota</taxon>
        <taxon>Negativicutes</taxon>
        <taxon>Acetonemataceae</taxon>
        <taxon>Anaeroselena</taxon>
    </lineage>
</organism>
<dbReference type="EMBL" id="JAUOZS010000001">
    <property type="protein sequence ID" value="MDT8903183.1"/>
    <property type="molecule type" value="Genomic_DNA"/>
</dbReference>